<dbReference type="EMBL" id="KN831784">
    <property type="protein sequence ID" value="KIM40007.1"/>
    <property type="molecule type" value="Genomic_DNA"/>
</dbReference>
<gene>
    <name evidence="1" type="ORF">M413DRAFT_29145</name>
</gene>
<accession>A0A0C2YFY9</accession>
<dbReference type="Proteomes" id="UP000053424">
    <property type="component" value="Unassembled WGS sequence"/>
</dbReference>
<sequence length="111" mass="12865">MFRLSVEEMVRGVREITDLADLPEAWSCRMDLAKKDWEEAATAYRDYGVMIDYLFIIAPPSSGRKSTGCFELDYLRREHVHPGKIHKYNVTRQVAQLCREHFSVMAHAGNM</sequence>
<organism evidence="1 2">
    <name type="scientific">Hebeloma cylindrosporum</name>
    <dbReference type="NCBI Taxonomy" id="76867"/>
    <lineage>
        <taxon>Eukaryota</taxon>
        <taxon>Fungi</taxon>
        <taxon>Dikarya</taxon>
        <taxon>Basidiomycota</taxon>
        <taxon>Agaricomycotina</taxon>
        <taxon>Agaricomycetes</taxon>
        <taxon>Agaricomycetidae</taxon>
        <taxon>Agaricales</taxon>
        <taxon>Agaricineae</taxon>
        <taxon>Hymenogastraceae</taxon>
        <taxon>Hebeloma</taxon>
    </lineage>
</organism>
<reference evidence="1 2" key="1">
    <citation type="submission" date="2014-04" db="EMBL/GenBank/DDBJ databases">
        <authorList>
            <consortium name="DOE Joint Genome Institute"/>
            <person name="Kuo A."/>
            <person name="Gay G."/>
            <person name="Dore J."/>
            <person name="Kohler A."/>
            <person name="Nagy L.G."/>
            <person name="Floudas D."/>
            <person name="Copeland A."/>
            <person name="Barry K.W."/>
            <person name="Cichocki N."/>
            <person name="Veneault-Fourrey C."/>
            <person name="LaButti K."/>
            <person name="Lindquist E.A."/>
            <person name="Lipzen A."/>
            <person name="Lundell T."/>
            <person name="Morin E."/>
            <person name="Murat C."/>
            <person name="Sun H."/>
            <person name="Tunlid A."/>
            <person name="Henrissat B."/>
            <person name="Grigoriev I.V."/>
            <person name="Hibbett D.S."/>
            <person name="Martin F."/>
            <person name="Nordberg H.P."/>
            <person name="Cantor M.N."/>
            <person name="Hua S.X."/>
        </authorList>
    </citation>
    <scope>NUCLEOTIDE SEQUENCE [LARGE SCALE GENOMIC DNA]</scope>
    <source>
        <strain evidence="2">h7</strain>
    </source>
</reference>
<keyword evidence="2" id="KW-1185">Reference proteome</keyword>
<proteinExistence type="predicted"/>
<protein>
    <submittedName>
        <fullName evidence="1">Uncharacterized protein</fullName>
    </submittedName>
</protein>
<dbReference type="AlphaFoldDB" id="A0A0C2YFY9"/>
<name>A0A0C2YFY9_HEBCY</name>
<reference evidence="2" key="2">
    <citation type="submission" date="2015-01" db="EMBL/GenBank/DDBJ databases">
        <title>Evolutionary Origins and Diversification of the Mycorrhizal Mutualists.</title>
        <authorList>
            <consortium name="DOE Joint Genome Institute"/>
            <consortium name="Mycorrhizal Genomics Consortium"/>
            <person name="Kohler A."/>
            <person name="Kuo A."/>
            <person name="Nagy L.G."/>
            <person name="Floudas D."/>
            <person name="Copeland A."/>
            <person name="Barry K.W."/>
            <person name="Cichocki N."/>
            <person name="Veneault-Fourrey C."/>
            <person name="LaButti K."/>
            <person name="Lindquist E.A."/>
            <person name="Lipzen A."/>
            <person name="Lundell T."/>
            <person name="Morin E."/>
            <person name="Murat C."/>
            <person name="Riley R."/>
            <person name="Ohm R."/>
            <person name="Sun H."/>
            <person name="Tunlid A."/>
            <person name="Henrissat B."/>
            <person name="Grigoriev I.V."/>
            <person name="Hibbett D.S."/>
            <person name="Martin F."/>
        </authorList>
    </citation>
    <scope>NUCLEOTIDE SEQUENCE [LARGE SCALE GENOMIC DNA]</scope>
    <source>
        <strain evidence="2">h7</strain>
    </source>
</reference>
<evidence type="ECO:0000313" key="2">
    <source>
        <dbReference type="Proteomes" id="UP000053424"/>
    </source>
</evidence>
<evidence type="ECO:0000313" key="1">
    <source>
        <dbReference type="EMBL" id="KIM40007.1"/>
    </source>
</evidence>
<dbReference type="HOGENOM" id="CLU_2158728_0_0_1"/>